<feature type="domain" description="Peptidase M14" evidence="14">
    <location>
        <begin position="187"/>
        <end position="634"/>
    </location>
</feature>
<feature type="compositionally biased region" description="Low complexity" evidence="13">
    <location>
        <begin position="835"/>
        <end position="849"/>
    </location>
</feature>
<dbReference type="SUPFAM" id="SSF53187">
    <property type="entry name" value="Zn-dependent exopeptidases"/>
    <property type="match status" value="1"/>
</dbReference>
<keyword evidence="16" id="KW-1185">Reference proteome</keyword>
<organism evidence="15 16">
    <name type="scientific">Trichogramma kaykai</name>
    <dbReference type="NCBI Taxonomy" id="54128"/>
    <lineage>
        <taxon>Eukaryota</taxon>
        <taxon>Metazoa</taxon>
        <taxon>Ecdysozoa</taxon>
        <taxon>Arthropoda</taxon>
        <taxon>Hexapoda</taxon>
        <taxon>Insecta</taxon>
        <taxon>Pterygota</taxon>
        <taxon>Neoptera</taxon>
        <taxon>Endopterygota</taxon>
        <taxon>Hymenoptera</taxon>
        <taxon>Apocrita</taxon>
        <taxon>Proctotrupomorpha</taxon>
        <taxon>Chalcidoidea</taxon>
        <taxon>Trichogrammatidae</taxon>
        <taxon>Trichogramma</taxon>
    </lineage>
</organism>
<feature type="active site" description="Proton donor/acceptor" evidence="12">
    <location>
        <position position="581"/>
    </location>
</feature>
<dbReference type="InterPro" id="IPR000834">
    <property type="entry name" value="Peptidase_M14"/>
</dbReference>
<feature type="region of interest" description="Disordered" evidence="13">
    <location>
        <begin position="699"/>
        <end position="748"/>
    </location>
</feature>
<comment type="subcellular location">
    <subcellularLocation>
        <location evidence="2">Cytoplasm</location>
    </subcellularLocation>
</comment>
<evidence type="ECO:0000313" key="15">
    <source>
        <dbReference type="EMBL" id="KAL3396862.1"/>
    </source>
</evidence>
<feature type="compositionally biased region" description="Polar residues" evidence="13">
    <location>
        <begin position="699"/>
        <end position="718"/>
    </location>
</feature>
<reference evidence="15 16" key="1">
    <citation type="journal article" date="2024" name="bioRxiv">
        <title>A reference genome for Trichogramma kaykai: A tiny desert-dwelling parasitoid wasp with competing sex-ratio distorters.</title>
        <authorList>
            <person name="Culotta J."/>
            <person name="Lindsey A.R."/>
        </authorList>
    </citation>
    <scope>NUCLEOTIDE SEQUENCE [LARGE SCALE GENOMIC DNA]</scope>
    <source>
        <strain evidence="15 16">KSX58</strain>
    </source>
</reference>
<dbReference type="EMBL" id="JBJJXI010000069">
    <property type="protein sequence ID" value="KAL3396862.1"/>
    <property type="molecule type" value="Genomic_DNA"/>
</dbReference>
<evidence type="ECO:0000256" key="3">
    <source>
        <dbReference type="ARBA" id="ARBA00005988"/>
    </source>
</evidence>
<comment type="catalytic activity">
    <reaction evidence="10">
        <text>C-terminal L-alpha-aminoacyl-L-glutamyl-L-glutamyl-[tubulin] + H2O = C-terminal L-alpha-aminoacyl-L-glutamyl-[tubulin] + L-glutamate</text>
        <dbReference type="Rhea" id="RHEA:63792"/>
        <dbReference type="Rhea" id="RHEA-COMP:16435"/>
        <dbReference type="Rhea" id="RHEA-COMP:16436"/>
        <dbReference type="ChEBI" id="CHEBI:15377"/>
        <dbReference type="ChEBI" id="CHEBI:29985"/>
        <dbReference type="ChEBI" id="CHEBI:149555"/>
        <dbReference type="ChEBI" id="CHEBI:149556"/>
        <dbReference type="EC" id="3.4.17.24"/>
    </reaction>
    <physiologicalReaction direction="left-to-right" evidence="10">
        <dbReference type="Rhea" id="RHEA:63793"/>
    </physiologicalReaction>
</comment>
<protein>
    <recommendedName>
        <fullName evidence="11">tubulin-glutamate carboxypeptidase</fullName>
        <ecNumber evidence="11">3.4.17.24</ecNumber>
    </recommendedName>
</protein>
<keyword evidence="5" id="KW-0645">Protease</keyword>
<feature type="compositionally biased region" description="Basic residues" evidence="13">
    <location>
        <begin position="809"/>
        <end position="818"/>
    </location>
</feature>
<feature type="compositionally biased region" description="Basic residues" evidence="13">
    <location>
        <begin position="719"/>
        <end position="729"/>
    </location>
</feature>
<evidence type="ECO:0000256" key="8">
    <source>
        <dbReference type="ARBA" id="ARBA00022833"/>
    </source>
</evidence>
<dbReference type="EC" id="3.4.17.24" evidence="11"/>
<dbReference type="GO" id="GO:0006508">
    <property type="term" value="P:proteolysis"/>
    <property type="evidence" value="ECO:0007669"/>
    <property type="project" value="UniProtKB-KW"/>
</dbReference>
<evidence type="ECO:0000256" key="7">
    <source>
        <dbReference type="ARBA" id="ARBA00022801"/>
    </source>
</evidence>
<evidence type="ECO:0000256" key="9">
    <source>
        <dbReference type="ARBA" id="ARBA00023049"/>
    </source>
</evidence>
<evidence type="ECO:0000259" key="14">
    <source>
        <dbReference type="PROSITE" id="PS52035"/>
    </source>
</evidence>
<accession>A0ABD2WV00</accession>
<name>A0ABD2WV00_9HYME</name>
<sequence>MEDIEENIKCEGFLFVNNFDSANLAKVENVEIKDKKISDKSDKSENDKSDTSKTEIKNENNKNENNKTLKNSLAQEPPSYEFNLWTKQDCQGTEYQNNNKTWFYFGIRAAEPGVVVKLNLVNLNKQVKMFSQGMSPVYKVIPGHPQWDRIRDKPLFIADDKNNQFILSFNFRTPENRNAVTYFAFTYPFSYTDLQTYLKKIDTKMTKQSTKFPDDIYYHRECAIKSLEGRRLDVLTISSFYNILQDREAKIKDLFPEVHEKRPFKFRDKKIIFMSARVHPGETPSSFVLNGFIQFLLNRDDQIAITLRRLYVFKFIPMLNPDGVAQGYYRMDTRGINLNRLYLNPSKTDHPTIYAARALLRYYHNSYKLLDDQVFETKKSISTNTVSIPNITINSSVSRETNKLLRKVTQMSVDEKNKFIEKGGQVRNALTQASEKSSEFFTIVYFLNINFKIFIKIVNFSAVNQNSLENVSGTETESNKSTPRSESVQSGLFLYIDFHGHASKKGIFIYGNHFDDPEDAAECMLFPKLMSINNSNFHFTSCNFAEKNMYCVDKRDGMSREGSGRVAVYKLTGLVHSYTLECNYNTGRLVNTVPARIKETSNKLQGQVFVPPKYSPVIYEEVGAALGPSILDLNGSNPNSRLPNSQYRSLKALKTYLKLISTNHYQTQGKPLNKNGSFQNGTFQEFEFTDIAALEKSLSSPASTNKSESKASRQQNSKAGRKKTKKSRQLAKSSVTNGNPDKSSKNKVIVSKIISTHVKLRNKPIYVRKQTSNSAEVAGKKEKKVKSVAKKIVVHQLNKFKAHSNSSRVPKKNNHQNRKSAASSLEGSKTKLAIGNSSQSGKGKNSAKSQETRKKKFKSSKH</sequence>
<gene>
    <name evidence="15" type="ORF">TKK_009418</name>
</gene>
<feature type="compositionally biased region" description="Basic residues" evidence="13">
    <location>
        <begin position="853"/>
        <end position="862"/>
    </location>
</feature>
<evidence type="ECO:0000256" key="13">
    <source>
        <dbReference type="SAM" id="MobiDB-lite"/>
    </source>
</evidence>
<dbReference type="CDD" id="cd06236">
    <property type="entry name" value="M14_AGBL5_like"/>
    <property type="match status" value="1"/>
</dbReference>
<dbReference type="InterPro" id="IPR034286">
    <property type="entry name" value="M14_AGBL5-like"/>
</dbReference>
<dbReference type="PANTHER" id="PTHR12756:SF12">
    <property type="entry name" value="CYTOSOLIC CARBOXYPEPTIDASE-LIKE PROTEIN 5"/>
    <property type="match status" value="1"/>
</dbReference>
<feature type="region of interest" description="Disordered" evidence="13">
    <location>
        <begin position="799"/>
        <end position="862"/>
    </location>
</feature>
<comment type="cofactor">
    <cofactor evidence="1">
        <name>Zn(2+)</name>
        <dbReference type="ChEBI" id="CHEBI:29105"/>
    </cofactor>
</comment>
<comment type="similarity">
    <text evidence="3 12">Belongs to the peptidase M14 family.</text>
</comment>
<dbReference type="Gene3D" id="2.60.40.3120">
    <property type="match status" value="1"/>
</dbReference>
<dbReference type="Pfam" id="PF00246">
    <property type="entry name" value="Peptidase_M14"/>
    <property type="match status" value="1"/>
</dbReference>
<keyword evidence="4" id="KW-0963">Cytoplasm</keyword>
<dbReference type="PANTHER" id="PTHR12756">
    <property type="entry name" value="CYTOSOLIC CARBOXYPEPTIDASE"/>
    <property type="match status" value="1"/>
</dbReference>
<evidence type="ECO:0000256" key="6">
    <source>
        <dbReference type="ARBA" id="ARBA00022723"/>
    </source>
</evidence>
<proteinExistence type="inferred from homology"/>
<dbReference type="AlphaFoldDB" id="A0ABD2WV00"/>
<evidence type="ECO:0000256" key="4">
    <source>
        <dbReference type="ARBA" id="ARBA00022490"/>
    </source>
</evidence>
<feature type="compositionally biased region" description="Polar residues" evidence="13">
    <location>
        <begin position="730"/>
        <end position="741"/>
    </location>
</feature>
<dbReference type="PROSITE" id="PS52035">
    <property type="entry name" value="PEPTIDASE_M14"/>
    <property type="match status" value="1"/>
</dbReference>
<dbReference type="Gene3D" id="3.40.630.10">
    <property type="entry name" value="Zn peptidases"/>
    <property type="match status" value="2"/>
</dbReference>
<evidence type="ECO:0000256" key="12">
    <source>
        <dbReference type="PROSITE-ProRule" id="PRU01379"/>
    </source>
</evidence>
<keyword evidence="6" id="KW-0479">Metal-binding</keyword>
<dbReference type="GO" id="GO:0046872">
    <property type="term" value="F:metal ion binding"/>
    <property type="evidence" value="ECO:0007669"/>
    <property type="project" value="UniProtKB-KW"/>
</dbReference>
<keyword evidence="8" id="KW-0862">Zinc</keyword>
<evidence type="ECO:0000313" key="16">
    <source>
        <dbReference type="Proteomes" id="UP001627154"/>
    </source>
</evidence>
<keyword evidence="9" id="KW-0482">Metalloprotease</keyword>
<evidence type="ECO:0000256" key="5">
    <source>
        <dbReference type="ARBA" id="ARBA00022670"/>
    </source>
</evidence>
<evidence type="ECO:0000256" key="1">
    <source>
        <dbReference type="ARBA" id="ARBA00001947"/>
    </source>
</evidence>
<dbReference type="Proteomes" id="UP001627154">
    <property type="component" value="Unassembled WGS sequence"/>
</dbReference>
<dbReference type="InterPro" id="IPR050821">
    <property type="entry name" value="Cytosolic_carboxypeptidase"/>
</dbReference>
<evidence type="ECO:0000256" key="10">
    <source>
        <dbReference type="ARBA" id="ARBA00024524"/>
    </source>
</evidence>
<comment type="caution">
    <text evidence="15">The sequence shown here is derived from an EMBL/GenBank/DDBJ whole genome shotgun (WGS) entry which is preliminary data.</text>
</comment>
<feature type="compositionally biased region" description="Basic and acidic residues" evidence="13">
    <location>
        <begin position="35"/>
        <end position="67"/>
    </location>
</feature>
<dbReference type="GO" id="GO:0005737">
    <property type="term" value="C:cytoplasm"/>
    <property type="evidence" value="ECO:0007669"/>
    <property type="project" value="UniProtKB-SubCell"/>
</dbReference>
<keyword evidence="7" id="KW-0378">Hydrolase</keyword>
<feature type="region of interest" description="Disordered" evidence="13">
    <location>
        <begin position="35"/>
        <end position="73"/>
    </location>
</feature>
<dbReference type="GO" id="GO:0008237">
    <property type="term" value="F:metallopeptidase activity"/>
    <property type="evidence" value="ECO:0007669"/>
    <property type="project" value="UniProtKB-KW"/>
</dbReference>
<evidence type="ECO:0000256" key="2">
    <source>
        <dbReference type="ARBA" id="ARBA00004496"/>
    </source>
</evidence>
<evidence type="ECO:0000256" key="11">
    <source>
        <dbReference type="ARBA" id="ARBA00026108"/>
    </source>
</evidence>